<dbReference type="SMART" id="SM00320">
    <property type="entry name" value="WD40"/>
    <property type="match status" value="5"/>
</dbReference>
<dbReference type="OrthoDB" id="10258787at2759"/>
<feature type="domain" description="IF140 C-terminal TPR" evidence="11">
    <location>
        <begin position="1305"/>
        <end position="1428"/>
    </location>
</feature>
<dbReference type="GeneID" id="106176872"/>
<keyword evidence="3" id="KW-0677">Repeat</keyword>
<dbReference type="InterPro" id="IPR036322">
    <property type="entry name" value="WD40_repeat_dom_sf"/>
</dbReference>
<dbReference type="PROSITE" id="PS50294">
    <property type="entry name" value="WD_REPEATS_REGION"/>
    <property type="match status" value="1"/>
</dbReference>
<feature type="domain" description="IFT140 first beta-propeller" evidence="9">
    <location>
        <begin position="3"/>
        <end position="411"/>
    </location>
</feature>
<dbReference type="PANTHER" id="PTHR15722">
    <property type="entry name" value="IFT140/172-RELATED"/>
    <property type="match status" value="1"/>
</dbReference>
<dbReference type="PANTHER" id="PTHR15722:SF7">
    <property type="entry name" value="INTRAFLAGELLAR TRANSPORT PROTEIN 140 HOMOLOG"/>
    <property type="match status" value="1"/>
</dbReference>
<dbReference type="InterPro" id="IPR015943">
    <property type="entry name" value="WD40/YVTN_repeat-like_dom_sf"/>
</dbReference>
<dbReference type="FunFam" id="1.25.40.470:FF:000011">
    <property type="entry name" value="Intraflagellar transport protein 140"/>
    <property type="match status" value="1"/>
</dbReference>
<feature type="repeat" description="WD" evidence="7">
    <location>
        <begin position="98"/>
        <end position="139"/>
    </location>
</feature>
<dbReference type="InterPro" id="IPR056155">
    <property type="entry name" value="Beta-prop_IFT140_2nd"/>
</dbReference>
<gene>
    <name evidence="14" type="primary">LOC106176872</name>
</gene>
<dbReference type="RefSeq" id="XP_013414888.1">
    <property type="nucleotide sequence ID" value="XM_013559434.1"/>
</dbReference>
<dbReference type="SUPFAM" id="SSF50978">
    <property type="entry name" value="WD40 repeat-like"/>
    <property type="match status" value="2"/>
</dbReference>
<evidence type="ECO:0000259" key="12">
    <source>
        <dbReference type="Pfam" id="PF24762"/>
    </source>
</evidence>
<dbReference type="Proteomes" id="UP000085678">
    <property type="component" value="Unplaced"/>
</dbReference>
<keyword evidence="4" id="KW-0802">TPR repeat</keyword>
<accession>A0A1S3JWY4</accession>
<proteinExistence type="predicted"/>
<dbReference type="InterPro" id="IPR001680">
    <property type="entry name" value="WD40_rpt"/>
</dbReference>
<feature type="domain" description="IFT140 second beta-propeller" evidence="10">
    <location>
        <begin position="419"/>
        <end position="753"/>
    </location>
</feature>
<dbReference type="FunFam" id="1.25.40.470:FF:000010">
    <property type="entry name" value="Intraflagellar transport 140 homolog (Chlamydomonas)"/>
    <property type="match status" value="1"/>
</dbReference>
<evidence type="ECO:0000259" key="10">
    <source>
        <dbReference type="Pfam" id="PF23385"/>
    </source>
</evidence>
<dbReference type="PROSITE" id="PS50082">
    <property type="entry name" value="WD_REPEATS_2"/>
    <property type="match status" value="1"/>
</dbReference>
<dbReference type="Gene3D" id="1.25.40.470">
    <property type="match status" value="2"/>
</dbReference>
<comment type="subcellular location">
    <subcellularLocation>
        <location evidence="1">Cell projection</location>
        <location evidence="1">Cilium</location>
    </subcellularLocation>
</comment>
<keyword evidence="5" id="KW-0969">Cilium</keyword>
<dbReference type="InterPro" id="IPR056156">
    <property type="entry name" value="TPR_IF140_C"/>
</dbReference>
<keyword evidence="2 7" id="KW-0853">WD repeat</keyword>
<dbReference type="InterPro" id="IPR056168">
    <property type="entry name" value="TPR_IF140/IFT172/WDR19"/>
</dbReference>
<dbReference type="InterPro" id="IPR056154">
    <property type="entry name" value="Beta-prop_IFT140_1st"/>
</dbReference>
<evidence type="ECO:0000256" key="1">
    <source>
        <dbReference type="ARBA" id="ARBA00004138"/>
    </source>
</evidence>
<dbReference type="Pfam" id="PF24762">
    <property type="entry name" value="TPR_IF140-IFT172"/>
    <property type="match status" value="1"/>
</dbReference>
<dbReference type="GO" id="GO:0030991">
    <property type="term" value="C:intraciliary transport particle A"/>
    <property type="evidence" value="ECO:0007669"/>
    <property type="project" value="TreeGrafter"/>
</dbReference>
<dbReference type="Pfam" id="PF24760">
    <property type="entry name" value="TPR_IF140_C"/>
    <property type="match status" value="1"/>
</dbReference>
<evidence type="ECO:0000256" key="8">
    <source>
        <dbReference type="SAM" id="MobiDB-lite"/>
    </source>
</evidence>
<protein>
    <submittedName>
        <fullName evidence="14">Intraflagellar transport protein 140 homolog</fullName>
    </submittedName>
</protein>
<reference evidence="14" key="1">
    <citation type="submission" date="2025-08" db="UniProtKB">
        <authorList>
            <consortium name="RefSeq"/>
        </authorList>
    </citation>
    <scope>IDENTIFICATION</scope>
    <source>
        <tissue evidence="14">Gonads</tissue>
    </source>
</reference>
<evidence type="ECO:0000256" key="2">
    <source>
        <dbReference type="ARBA" id="ARBA00022574"/>
    </source>
</evidence>
<dbReference type="Gene3D" id="2.130.10.10">
    <property type="entry name" value="YVTN repeat-like/Quinoprotein amine dehydrogenase"/>
    <property type="match status" value="2"/>
</dbReference>
<evidence type="ECO:0000259" key="11">
    <source>
        <dbReference type="Pfam" id="PF24760"/>
    </source>
</evidence>
<keyword evidence="13" id="KW-1185">Reference proteome</keyword>
<evidence type="ECO:0000256" key="4">
    <source>
        <dbReference type="ARBA" id="ARBA00022803"/>
    </source>
</evidence>
<evidence type="ECO:0000313" key="14">
    <source>
        <dbReference type="RefSeq" id="XP_013414888.1"/>
    </source>
</evidence>
<keyword evidence="6" id="KW-0966">Cell projection</keyword>
<feature type="compositionally biased region" description="Acidic residues" evidence="8">
    <location>
        <begin position="1473"/>
        <end position="1491"/>
    </location>
</feature>
<evidence type="ECO:0000256" key="6">
    <source>
        <dbReference type="ARBA" id="ARBA00023273"/>
    </source>
</evidence>
<dbReference type="KEGG" id="lak:106176872"/>
<feature type="region of interest" description="Disordered" evidence="8">
    <location>
        <begin position="1465"/>
        <end position="1491"/>
    </location>
</feature>
<dbReference type="GO" id="GO:0035721">
    <property type="term" value="P:intraciliary retrograde transport"/>
    <property type="evidence" value="ECO:0007669"/>
    <property type="project" value="TreeGrafter"/>
</dbReference>
<evidence type="ECO:0000256" key="7">
    <source>
        <dbReference type="PROSITE-ProRule" id="PRU00221"/>
    </source>
</evidence>
<evidence type="ECO:0000256" key="3">
    <source>
        <dbReference type="ARBA" id="ARBA00022737"/>
    </source>
</evidence>
<dbReference type="Pfam" id="PF23383">
    <property type="entry name" value="Beta-prop_IFT140_1st"/>
    <property type="match status" value="1"/>
</dbReference>
<evidence type="ECO:0000313" key="13">
    <source>
        <dbReference type="Proteomes" id="UP000085678"/>
    </source>
</evidence>
<dbReference type="InParanoid" id="A0A1S3JWY4"/>
<sequence>MPVYFDLKVHSTPGGANADIQWHKTNPLLAVASYNQTKGGFVNLYHDEGEHIPEAVLQRSLPPTVLAWHPSKKVVAVGWESGEILLWSEHDKELNEAIRLHKSAITVLDWSSNGSRLVSGDASGFVIVWKVDHRGRLQSTPLCQHNLEESLTALIFKPPPPTDPAMDINVLARAAVNGDENALDMFQWRKGGKNKIVNPYLGGTEALGFFVAGDKGGVYYVNENGKSAQAFQADDPIRKLIYYEEKNILVTVTDTLMLYQHSVNQEGETKETMKAKLSGKMEEPVIILAGNGVLAMATGETVLRMWDLERDENFVLSLEGHNGYDPTEVINCVAYCAEKGILAGGTSNGNIAMWKYSTETDSGASTQEAEATWKLQAPSNLDGVITQLRWGTSKNLLAVNAVENVYVLSEQVMSAHFQDQTSVVQTGPCQLTFDFFGSNTYQDLKTDIQVKGVFTNKDHVAAWNGKKLVVYEFSSDKSLIKASGTFNTESTLVCLYEQNVYTVEPGKVQVRTFQGTVKQLLNFTEVEGDPVCMDICTNFLVVGTDKGTVKVFDLSRREAKQHGNPKSLPDVIQGFGSLVSAKCNCNGSKVSFICTKADGLPDPKLYVWDIEMDTIQYFNFETGRGEQDELFAQSTADGEEASEVDRGKAQAAHDIALHYPVSQYWDPQETKLVVCETKSLQQPQKDTENKEKEDGYRKRFEAKQAAINLTKSMAVSLFVTPENGILMQDSFVISSAFSALVGVEVPYYFFSKKSEDSVEETTFTPRPQVAASANHLKMLAGRTMRDFIGLEHSDKNARDAMLNFSYYLTIGNMDEAFKAIKLIKSESVWENMAKMCVKTRRLDVAQVCLGNMGHARGAKALRESMKEPEIDARVAALALQLGLLDDAERLLKNCKRYDLLNQLYQASGQWNRALETAEMYDRIHLRTTYYNYAKYLEAKGDIKAAIPNFEKSDTHRFEVPRMLFEETSELEAYIMRTKDKALRKWWAQYMESTGEMETALQFYEAAQDFLSLVRVYCYCGNLDKAAEICNETGDRAACYHLARQYENQENIRESIHFFTRAQAYGNAIRLCKENGLEDQLMNLALLSNPHDMMEAARYYEDKPGCQDKAVMLYHKSGNFSKALELAFTTRQFGALQLIAGDLDEKTDPELLQRCADFFMENGQNDRAVDLLAIGKRYWEALKLCAQHNVPMTEELGEKLTPPKAMAENEQEERTKVLEGIAEICLQQRQYHIATKKYTQAGNKIKAMKALLKSGDTERIVFFAGVSRQKEIYVMAANYLQSLDWRKDPEIMKNIIGFYTKGRALDLLAGFYDACAQVEIDEYQNYDKALGALNEAYKCMAKAKMKNQSLQEEKLAAFKQRINLIKKFVQARRVYDEDPDEAVKQCQVLLEDPDLDSAVRMGDVYGFTIEHYARKEKWKAAYSTMEEMRNKIPTVNMAYYVNMRTIEAIHQALDIPLGRGIGAERTNGVRSASPEEDGEEFVEEEVADFTED</sequence>
<dbReference type="GO" id="GO:0036064">
    <property type="term" value="C:ciliary basal body"/>
    <property type="evidence" value="ECO:0007669"/>
    <property type="project" value="TreeGrafter"/>
</dbReference>
<dbReference type="Pfam" id="PF23385">
    <property type="entry name" value="Beta-prop_IFT140_2nd"/>
    <property type="match status" value="1"/>
</dbReference>
<dbReference type="FunCoup" id="A0A1S3JWY4">
    <property type="interactions" value="787"/>
</dbReference>
<evidence type="ECO:0000259" key="9">
    <source>
        <dbReference type="Pfam" id="PF23383"/>
    </source>
</evidence>
<name>A0A1S3JWY4_LINAN</name>
<evidence type="ECO:0000256" key="5">
    <source>
        <dbReference type="ARBA" id="ARBA00023069"/>
    </source>
</evidence>
<dbReference type="GO" id="GO:0005930">
    <property type="term" value="C:axoneme"/>
    <property type="evidence" value="ECO:0007669"/>
    <property type="project" value="TreeGrafter"/>
</dbReference>
<organism evidence="13 14">
    <name type="scientific">Lingula anatina</name>
    <name type="common">Brachiopod</name>
    <name type="synonym">Lingula unguis</name>
    <dbReference type="NCBI Taxonomy" id="7574"/>
    <lineage>
        <taxon>Eukaryota</taxon>
        <taxon>Metazoa</taxon>
        <taxon>Spiralia</taxon>
        <taxon>Lophotrochozoa</taxon>
        <taxon>Brachiopoda</taxon>
        <taxon>Linguliformea</taxon>
        <taxon>Lingulata</taxon>
        <taxon>Lingulida</taxon>
        <taxon>Linguloidea</taxon>
        <taxon>Lingulidae</taxon>
        <taxon>Lingula</taxon>
    </lineage>
</organism>
<dbReference type="STRING" id="7574.A0A1S3JWY4"/>
<feature type="domain" description="IF140/IFT172/WDR19 TPR" evidence="12">
    <location>
        <begin position="811"/>
        <end position="1297"/>
    </location>
</feature>